<evidence type="ECO:0000313" key="1">
    <source>
        <dbReference type="EMBL" id="MCG6503854.1"/>
    </source>
</evidence>
<gene>
    <name evidence="1" type="ORF">MB824_05010</name>
</gene>
<comment type="caution">
    <text evidence="1">The sequence shown here is derived from an EMBL/GenBank/DDBJ whole genome shotgun (WGS) entry which is preliminary data.</text>
</comment>
<organism evidence="1 2">
    <name type="scientific">Kingella pumchi</name>
    <dbReference type="NCBI Taxonomy" id="2779506"/>
    <lineage>
        <taxon>Bacteria</taxon>
        <taxon>Pseudomonadati</taxon>
        <taxon>Pseudomonadota</taxon>
        <taxon>Betaproteobacteria</taxon>
        <taxon>Neisseriales</taxon>
        <taxon>Neisseriaceae</taxon>
        <taxon>Kingella</taxon>
    </lineage>
</organism>
<dbReference type="EMBL" id="JAKOOW010000021">
    <property type="protein sequence ID" value="MCG6503854.1"/>
    <property type="molecule type" value="Genomic_DNA"/>
</dbReference>
<dbReference type="RefSeq" id="WP_238746475.1">
    <property type="nucleotide sequence ID" value="NZ_JAKOOW010000021.1"/>
</dbReference>
<reference evidence="1 2" key="1">
    <citation type="submission" date="2022-02" db="EMBL/GenBank/DDBJ databases">
        <title>Genome sequence data of Kingella unionensis sp. nov. strain CICC 24913 (CCUG 75125).</title>
        <authorList>
            <person name="Xiao M."/>
        </authorList>
    </citation>
    <scope>NUCLEOTIDE SEQUENCE [LARGE SCALE GENOMIC DNA]</scope>
    <source>
        <strain evidence="1 2">CICC 24913</strain>
    </source>
</reference>
<name>A0ABS9NM28_9NEIS</name>
<accession>A0ABS9NM28</accession>
<evidence type="ECO:0000313" key="2">
    <source>
        <dbReference type="Proteomes" id="UP001298424"/>
    </source>
</evidence>
<dbReference type="Proteomes" id="UP001298424">
    <property type="component" value="Unassembled WGS sequence"/>
</dbReference>
<feature type="non-terminal residue" evidence="1">
    <location>
        <position position="1"/>
    </location>
</feature>
<keyword evidence="2" id="KW-1185">Reference proteome</keyword>
<protein>
    <submittedName>
        <fullName evidence="1">Uncharacterized protein</fullName>
    </submittedName>
</protein>
<sequence length="107" mass="11614">AAMTRLAAETVSKMPACARKAGIQPDTIPIPKTKSTSNAGTIRLVLRISGCLQRQPENPAGRIWVSGFPMGFQAADGLRGAGSMTNIVIFCRWAFWSRHKKKAQTEV</sequence>
<proteinExistence type="predicted"/>